<dbReference type="GO" id="GO:0005737">
    <property type="term" value="C:cytoplasm"/>
    <property type="evidence" value="ECO:0007669"/>
    <property type="project" value="TreeGrafter"/>
</dbReference>
<dbReference type="InterPro" id="IPR036291">
    <property type="entry name" value="NAD(P)-bd_dom_sf"/>
</dbReference>
<evidence type="ECO:0000256" key="5">
    <source>
        <dbReference type="ARBA" id="ARBA00023002"/>
    </source>
</evidence>
<dbReference type="EMBL" id="SHMC01000002">
    <property type="protein sequence ID" value="TAA26523.1"/>
    <property type="molecule type" value="Genomic_DNA"/>
</dbReference>
<comment type="pathway">
    <text evidence="1">Cofactor biosynthesis; (R)-pantothenate biosynthesis; (R)-pantoate from 3-methyl-2-oxobutanoate: step 2/2.</text>
</comment>
<evidence type="ECO:0000313" key="10">
    <source>
        <dbReference type="EMBL" id="TAA26523.1"/>
    </source>
</evidence>
<dbReference type="InterPro" id="IPR008927">
    <property type="entry name" value="6-PGluconate_DH-like_C_sf"/>
</dbReference>
<dbReference type="InterPro" id="IPR013332">
    <property type="entry name" value="KPR_N"/>
</dbReference>
<dbReference type="PANTHER" id="PTHR21708">
    <property type="entry name" value="PROBABLE 2-DEHYDROPANTOATE 2-REDUCTASE"/>
    <property type="match status" value="1"/>
</dbReference>
<dbReference type="SUPFAM" id="SSF48179">
    <property type="entry name" value="6-phosphogluconate dehydrogenase C-terminal domain-like"/>
    <property type="match status" value="1"/>
</dbReference>
<dbReference type="OrthoDB" id="6530772at2"/>
<evidence type="ECO:0000256" key="2">
    <source>
        <dbReference type="ARBA" id="ARBA00013014"/>
    </source>
</evidence>
<protein>
    <recommendedName>
        <fullName evidence="3">2-dehydropantoate 2-reductase</fullName>
        <ecNumber evidence="2">1.1.1.169</ecNumber>
    </recommendedName>
    <alternativeName>
        <fullName evidence="6">Ketopantoate reductase</fullName>
    </alternativeName>
</protein>
<evidence type="ECO:0000256" key="6">
    <source>
        <dbReference type="ARBA" id="ARBA00032024"/>
    </source>
</evidence>
<dbReference type="AlphaFoldDB" id="A0A4Q8LCF6"/>
<dbReference type="Pfam" id="PF08546">
    <property type="entry name" value="ApbA_C"/>
    <property type="match status" value="1"/>
</dbReference>
<keyword evidence="4" id="KW-0566">Pantothenate biosynthesis</keyword>
<comment type="catalytic activity">
    <reaction evidence="7">
        <text>(R)-pantoate + NADP(+) = 2-dehydropantoate + NADPH + H(+)</text>
        <dbReference type="Rhea" id="RHEA:16233"/>
        <dbReference type="ChEBI" id="CHEBI:11561"/>
        <dbReference type="ChEBI" id="CHEBI:15378"/>
        <dbReference type="ChEBI" id="CHEBI:15980"/>
        <dbReference type="ChEBI" id="CHEBI:57783"/>
        <dbReference type="ChEBI" id="CHEBI:58349"/>
        <dbReference type="EC" id="1.1.1.169"/>
    </reaction>
</comment>
<dbReference type="InterPro" id="IPR051402">
    <property type="entry name" value="KPR-Related"/>
</dbReference>
<name>A0A4Q8LCF6_9GAMM</name>
<dbReference type="Gene3D" id="3.40.50.720">
    <property type="entry name" value="NAD(P)-binding Rossmann-like Domain"/>
    <property type="match status" value="1"/>
</dbReference>
<dbReference type="SUPFAM" id="SSF51735">
    <property type="entry name" value="NAD(P)-binding Rossmann-fold domains"/>
    <property type="match status" value="1"/>
</dbReference>
<sequence>MSPSAPRIGVVGAGAIGAVVAGLLATAGAQVSVVELGARREAIARDGVRFRIGDAPARSLALPVGDATDFGVQDIVLLAVKSHVLPAALAGAMPMIGPQTQVVPLVNGVPWWYFAGTRAPFARAHVETVDPGAKAQRLLQPGQLIGSVVYITAALTAQGLAHATGPQRLVIGDVLGGASARTQAVADLLERAGIATKLSSDIRRDVWTKVALNLATNPLSVVAEAHLADQFNRDDLRNAVDAVLHETVALAALYGVQPSMDLEQMIATGKRVGAFETSMLQDYRAGRPLELGAIGQAVLELADQAGHPMPVARSMVGLATYKAQRAAANVAKEAP</sequence>
<evidence type="ECO:0000256" key="3">
    <source>
        <dbReference type="ARBA" id="ARBA00019465"/>
    </source>
</evidence>
<dbReference type="UniPathway" id="UPA00028">
    <property type="reaction ID" value="UER00004"/>
</dbReference>
<reference evidence="10 11" key="1">
    <citation type="submission" date="2019-02" db="EMBL/GenBank/DDBJ databases">
        <title>WGS of Pseudoxanthomonas species novum from clinical isolates.</title>
        <authorList>
            <person name="Bernier A.-M."/>
            <person name="Bernard K."/>
            <person name="Vachon A."/>
        </authorList>
    </citation>
    <scope>NUCLEOTIDE SEQUENCE [LARGE SCALE GENOMIC DNA]</scope>
    <source>
        <strain evidence="10 11">NML171200</strain>
    </source>
</reference>
<feature type="domain" description="Ketopantoate reductase C-terminal" evidence="9">
    <location>
        <begin position="201"/>
        <end position="319"/>
    </location>
</feature>
<dbReference type="GO" id="GO:0015940">
    <property type="term" value="P:pantothenate biosynthetic process"/>
    <property type="evidence" value="ECO:0007669"/>
    <property type="project" value="UniProtKB-UniPathway"/>
</dbReference>
<evidence type="ECO:0000256" key="1">
    <source>
        <dbReference type="ARBA" id="ARBA00004994"/>
    </source>
</evidence>
<dbReference type="EC" id="1.1.1.169" evidence="2"/>
<dbReference type="GO" id="GO:0008677">
    <property type="term" value="F:2-dehydropantoate 2-reductase activity"/>
    <property type="evidence" value="ECO:0007669"/>
    <property type="project" value="UniProtKB-EC"/>
</dbReference>
<dbReference type="FunFam" id="1.10.1040.10:FF:000017">
    <property type="entry name" value="2-dehydropantoate 2-reductase"/>
    <property type="match status" value="1"/>
</dbReference>
<dbReference type="Pfam" id="PF02558">
    <property type="entry name" value="ApbA"/>
    <property type="match status" value="1"/>
</dbReference>
<dbReference type="InterPro" id="IPR013328">
    <property type="entry name" value="6PGD_dom2"/>
</dbReference>
<keyword evidence="5 10" id="KW-0560">Oxidoreductase</keyword>
<dbReference type="InterPro" id="IPR013752">
    <property type="entry name" value="KPA_reductase"/>
</dbReference>
<proteinExistence type="predicted"/>
<feature type="domain" description="Ketopantoate reductase N-terminal" evidence="8">
    <location>
        <begin position="8"/>
        <end position="174"/>
    </location>
</feature>
<dbReference type="NCBIfam" id="NF005089">
    <property type="entry name" value="PRK06522.1-4"/>
    <property type="match status" value="1"/>
</dbReference>
<comment type="caution">
    <text evidence="10">The sequence shown here is derived from an EMBL/GenBank/DDBJ whole genome shotgun (WGS) entry which is preliminary data.</text>
</comment>
<organism evidence="10 11">
    <name type="scientific">Pseudoxanthomonas winnipegensis</name>
    <dbReference type="NCBI Taxonomy" id="2480810"/>
    <lineage>
        <taxon>Bacteria</taxon>
        <taxon>Pseudomonadati</taxon>
        <taxon>Pseudomonadota</taxon>
        <taxon>Gammaproteobacteria</taxon>
        <taxon>Lysobacterales</taxon>
        <taxon>Lysobacteraceae</taxon>
        <taxon>Pseudoxanthomonas</taxon>
    </lineage>
</organism>
<dbReference type="RefSeq" id="WP_130550398.1">
    <property type="nucleotide sequence ID" value="NZ_SHMC01000002.1"/>
</dbReference>
<evidence type="ECO:0000256" key="7">
    <source>
        <dbReference type="ARBA" id="ARBA00048793"/>
    </source>
</evidence>
<evidence type="ECO:0000313" key="11">
    <source>
        <dbReference type="Proteomes" id="UP000292627"/>
    </source>
</evidence>
<evidence type="ECO:0000259" key="8">
    <source>
        <dbReference type="Pfam" id="PF02558"/>
    </source>
</evidence>
<dbReference type="Gene3D" id="1.10.1040.10">
    <property type="entry name" value="N-(1-d-carboxylethyl)-l-norvaline Dehydrogenase, domain 2"/>
    <property type="match status" value="1"/>
</dbReference>
<evidence type="ECO:0000259" key="9">
    <source>
        <dbReference type="Pfam" id="PF08546"/>
    </source>
</evidence>
<dbReference type="Proteomes" id="UP000292627">
    <property type="component" value="Unassembled WGS sequence"/>
</dbReference>
<accession>A0A4Q8LCF6</accession>
<gene>
    <name evidence="10" type="ORF">EA660_04625</name>
</gene>
<evidence type="ECO:0000256" key="4">
    <source>
        <dbReference type="ARBA" id="ARBA00022655"/>
    </source>
</evidence>
<dbReference type="PANTHER" id="PTHR21708:SF26">
    <property type="entry name" value="2-DEHYDROPANTOATE 2-REDUCTASE"/>
    <property type="match status" value="1"/>
</dbReference>